<protein>
    <recommendedName>
        <fullName evidence="7">Shelterin complex subunit TPP1/Est3 domain-containing protein</fullName>
    </recommendedName>
</protein>
<dbReference type="Proteomes" id="UP001215712">
    <property type="component" value="Unassembled WGS sequence"/>
</dbReference>
<evidence type="ECO:0000256" key="6">
    <source>
        <dbReference type="SAM" id="MobiDB-lite"/>
    </source>
</evidence>
<dbReference type="AlphaFoldDB" id="A0AAD6HDA6"/>
<proteinExistence type="predicted"/>
<feature type="compositionally biased region" description="Polar residues" evidence="6">
    <location>
        <begin position="173"/>
        <end position="182"/>
    </location>
</feature>
<organism evidence="8 9">
    <name type="scientific">Penicillium malachiteum</name>
    <dbReference type="NCBI Taxonomy" id="1324776"/>
    <lineage>
        <taxon>Eukaryota</taxon>
        <taxon>Fungi</taxon>
        <taxon>Dikarya</taxon>
        <taxon>Ascomycota</taxon>
        <taxon>Pezizomycotina</taxon>
        <taxon>Eurotiomycetes</taxon>
        <taxon>Eurotiomycetidae</taxon>
        <taxon>Eurotiales</taxon>
        <taxon>Aspergillaceae</taxon>
        <taxon>Penicillium</taxon>
    </lineage>
</organism>
<dbReference type="Pfam" id="PF10341">
    <property type="entry name" value="TPP1"/>
    <property type="match status" value="1"/>
</dbReference>
<dbReference type="GO" id="GO:0005697">
    <property type="term" value="C:telomerase holoenzyme complex"/>
    <property type="evidence" value="ECO:0007669"/>
    <property type="project" value="InterPro"/>
</dbReference>
<comment type="subcellular location">
    <subcellularLocation>
        <location evidence="2">Chromosome</location>
        <location evidence="2">Telomere</location>
    </subcellularLocation>
    <subcellularLocation>
        <location evidence="1">Nucleus</location>
    </subcellularLocation>
</comment>
<keyword evidence="3" id="KW-0158">Chromosome</keyword>
<dbReference type="GO" id="GO:0007004">
    <property type="term" value="P:telomere maintenance via telomerase"/>
    <property type="evidence" value="ECO:0007669"/>
    <property type="project" value="InterPro"/>
</dbReference>
<keyword evidence="5" id="KW-0539">Nucleus</keyword>
<feature type="region of interest" description="Disordered" evidence="6">
    <location>
        <begin position="150"/>
        <end position="200"/>
    </location>
</feature>
<keyword evidence="4" id="KW-0779">Telomere</keyword>
<reference evidence="8" key="1">
    <citation type="journal article" date="2023" name="IMA Fungus">
        <title>Comparative genomic study of the Penicillium genus elucidates a diverse pangenome and 15 lateral gene transfer events.</title>
        <authorList>
            <person name="Petersen C."/>
            <person name="Sorensen T."/>
            <person name="Nielsen M.R."/>
            <person name="Sondergaard T.E."/>
            <person name="Sorensen J.L."/>
            <person name="Fitzpatrick D.A."/>
            <person name="Frisvad J.C."/>
            <person name="Nielsen K.L."/>
        </authorList>
    </citation>
    <scope>NUCLEOTIDE SEQUENCE</scope>
    <source>
        <strain evidence="8">IBT 17514</strain>
    </source>
</reference>
<comment type="caution">
    <text evidence="8">The sequence shown here is derived from an EMBL/GenBank/DDBJ whole genome shotgun (WGS) entry which is preliminary data.</text>
</comment>
<evidence type="ECO:0000256" key="4">
    <source>
        <dbReference type="ARBA" id="ARBA00022895"/>
    </source>
</evidence>
<dbReference type="EMBL" id="JAQJAN010000019">
    <property type="protein sequence ID" value="KAJ5709352.1"/>
    <property type="molecule type" value="Genomic_DNA"/>
</dbReference>
<evidence type="ECO:0000259" key="7">
    <source>
        <dbReference type="Pfam" id="PF10341"/>
    </source>
</evidence>
<evidence type="ECO:0000313" key="9">
    <source>
        <dbReference type="Proteomes" id="UP001215712"/>
    </source>
</evidence>
<sequence>MNPDTPWIVSFIQQAFSQYPNQAEDDGTHLSFGNNGKVYIATVQEWGVGPSGHGAVLKDSEHQIEAILSRGTQSFYDSASNSYQEAPFDVRNHLIKLLDFKLVFAYKETVPQVHLVVNEFSIDIENGKSKNVVPKKKLMRNQAVRSLMESMHQQIPRSPKTARPGKSRDHTVRNTPTQTPTKGNALGGFGSQGFSSQMPSNQNAFEQLAQAPAPLQTLFAGNDSREALLKLLSSAGGAGQAAPKPTSNTGDCSTPSSVARPPINSHSRDSNSDDDEGSIHSQGEHLQLKQSPCAMRFSLLPKSDPEEHRMLNISQLFMKAEVLGLRRICRLTRGSAPMPRQIH</sequence>
<feature type="domain" description="Shelterin complex subunit TPP1/Est3" evidence="7">
    <location>
        <begin position="5"/>
        <end position="123"/>
    </location>
</feature>
<dbReference type="GO" id="GO:0000781">
    <property type="term" value="C:chromosome, telomeric region"/>
    <property type="evidence" value="ECO:0007669"/>
    <property type="project" value="UniProtKB-SubCell"/>
</dbReference>
<dbReference type="GO" id="GO:0042162">
    <property type="term" value="F:telomeric DNA binding"/>
    <property type="evidence" value="ECO:0007669"/>
    <property type="project" value="InterPro"/>
</dbReference>
<evidence type="ECO:0000256" key="3">
    <source>
        <dbReference type="ARBA" id="ARBA00022454"/>
    </source>
</evidence>
<keyword evidence="9" id="KW-1185">Reference proteome</keyword>
<feature type="compositionally biased region" description="Low complexity" evidence="6">
    <location>
        <begin position="236"/>
        <end position="245"/>
    </location>
</feature>
<gene>
    <name evidence="8" type="ORF">N7493_010686</name>
</gene>
<reference evidence="8" key="2">
    <citation type="submission" date="2023-01" db="EMBL/GenBank/DDBJ databases">
        <authorList>
            <person name="Petersen C."/>
        </authorList>
    </citation>
    <scope>NUCLEOTIDE SEQUENCE</scope>
    <source>
        <strain evidence="8">IBT 17514</strain>
    </source>
</reference>
<evidence type="ECO:0000256" key="1">
    <source>
        <dbReference type="ARBA" id="ARBA00004123"/>
    </source>
</evidence>
<feature type="region of interest" description="Disordered" evidence="6">
    <location>
        <begin position="236"/>
        <end position="292"/>
    </location>
</feature>
<evidence type="ECO:0000313" key="8">
    <source>
        <dbReference type="EMBL" id="KAJ5709352.1"/>
    </source>
</evidence>
<name>A0AAD6HDA6_9EURO</name>
<feature type="compositionally biased region" description="Polar residues" evidence="6">
    <location>
        <begin position="246"/>
        <end position="257"/>
    </location>
</feature>
<evidence type="ECO:0000256" key="2">
    <source>
        <dbReference type="ARBA" id="ARBA00004574"/>
    </source>
</evidence>
<evidence type="ECO:0000256" key="5">
    <source>
        <dbReference type="ARBA" id="ARBA00023242"/>
    </source>
</evidence>
<dbReference type="InterPro" id="IPR019437">
    <property type="entry name" value="TPP1/Est3"/>
</dbReference>
<accession>A0AAD6HDA6</accession>